<evidence type="ECO:0000256" key="6">
    <source>
        <dbReference type="ARBA" id="ARBA00022692"/>
    </source>
</evidence>
<reference evidence="12 13" key="1">
    <citation type="submission" date="2018-03" db="EMBL/GenBank/DDBJ databases">
        <title>Comparative genomics illustrates the genes involved in a hyperalkaliphilic mechanisms of Serpentinomonas isolated from highly-alkaline calcium-rich serpentinized springs.</title>
        <authorList>
            <person name="Suzuki S."/>
            <person name="Ishii S."/>
            <person name="Walworth N."/>
            <person name="Bird L."/>
            <person name="Kuenen J.G."/>
            <person name="Nealson K.H."/>
        </authorList>
    </citation>
    <scope>NUCLEOTIDE SEQUENCE [LARGE SCALE GENOMIC DNA]</scope>
    <source>
        <strain evidence="12 13">P1</strain>
    </source>
</reference>
<dbReference type="InterPro" id="IPR011990">
    <property type="entry name" value="TPR-like_helical_dom_sf"/>
</dbReference>
<organism evidence="12 13">
    <name type="scientific">Malikia granosa</name>
    <dbReference type="NCBI Taxonomy" id="263067"/>
    <lineage>
        <taxon>Bacteria</taxon>
        <taxon>Pseudomonadati</taxon>
        <taxon>Pseudomonadota</taxon>
        <taxon>Betaproteobacteria</taxon>
        <taxon>Burkholderiales</taxon>
        <taxon>Comamonadaceae</taxon>
        <taxon>Malikia</taxon>
    </lineage>
</organism>
<evidence type="ECO:0000256" key="2">
    <source>
        <dbReference type="ARBA" id="ARBA00004429"/>
    </source>
</evidence>
<keyword evidence="9" id="KW-0627">Porphyrin biosynthesis</keyword>
<keyword evidence="8 10" id="KW-0472">Membrane</keyword>
<dbReference type="Pfam" id="PF07219">
    <property type="entry name" value="HemY_N"/>
    <property type="match status" value="1"/>
</dbReference>
<evidence type="ECO:0000256" key="5">
    <source>
        <dbReference type="ARBA" id="ARBA00022519"/>
    </source>
</evidence>
<protein>
    <submittedName>
        <fullName evidence="12">Heme biosynthesis protein HemY</fullName>
    </submittedName>
</protein>
<evidence type="ECO:0000313" key="12">
    <source>
        <dbReference type="EMBL" id="PRD66283.1"/>
    </source>
</evidence>
<feature type="transmembrane region" description="Helical" evidence="10">
    <location>
        <begin position="39"/>
        <end position="65"/>
    </location>
</feature>
<evidence type="ECO:0000259" key="11">
    <source>
        <dbReference type="Pfam" id="PF07219"/>
    </source>
</evidence>
<dbReference type="OrthoDB" id="9151794at2"/>
<sequence length="425" mass="46658">MKGVFGFLGLAAAAIALALLVGSNDANLTLFWQPYRIDLSFNLALFGLLLLFLLLHAALRALALLRSLPQQAQRWRVLQLERTALTSVLDALAQHYAGRYVRAQSAARLALAQLEQLGDHHFPGREQAQLLAQLLQAESAHELGNTEERDRALAAALAGPTVSWGSEARAGLSLRAAAWALEQQDATTAAHWLADLPQGVARRIHALRLRLRLARLQQDHPAAIELVRLLAKHRAYSAQASASLLRGLVQDTLRAARDPAALLQAWRALGPAERAMPELALAALEQWDRVSADGDAVDALPGARHWLEESLQLGWGRYASLDADLQRRWLLRLEAELPRLGSDWLAQIEQAQQRQPADAGLQYLAGQAYLQRQLWGKAATLLAQASAQLTDPELARRCWRSLARLAEQRGDADAAQAAWKKAALL</sequence>
<evidence type="ECO:0000256" key="9">
    <source>
        <dbReference type="ARBA" id="ARBA00023244"/>
    </source>
</evidence>
<dbReference type="Gene3D" id="1.25.40.10">
    <property type="entry name" value="Tetratricopeptide repeat domain"/>
    <property type="match status" value="1"/>
</dbReference>
<dbReference type="SUPFAM" id="SSF48452">
    <property type="entry name" value="TPR-like"/>
    <property type="match status" value="1"/>
</dbReference>
<comment type="pathway">
    <text evidence="3">Porphyrin-containing compound metabolism; protoheme biosynthesis.</text>
</comment>
<keyword evidence="4" id="KW-1003">Cell membrane</keyword>
<keyword evidence="6 10" id="KW-0812">Transmembrane</keyword>
<evidence type="ECO:0000256" key="10">
    <source>
        <dbReference type="SAM" id="Phobius"/>
    </source>
</evidence>
<comment type="caution">
    <text evidence="12">The sequence shown here is derived from an EMBL/GenBank/DDBJ whole genome shotgun (WGS) entry which is preliminary data.</text>
</comment>
<comment type="function">
    <text evidence="1">Involved in a late step of protoheme IX synthesis.</text>
</comment>
<dbReference type="NCBIfam" id="TIGR00540">
    <property type="entry name" value="TPR_hemY_coli"/>
    <property type="match status" value="1"/>
</dbReference>
<keyword evidence="13" id="KW-1185">Reference proteome</keyword>
<dbReference type="EMBL" id="PVLQ01000013">
    <property type="protein sequence ID" value="PRD66283.1"/>
    <property type="molecule type" value="Genomic_DNA"/>
</dbReference>
<name>A0A2S9K739_9BURK</name>
<proteinExistence type="predicted"/>
<gene>
    <name evidence="12" type="ORF">C6P64_04790</name>
</gene>
<dbReference type="RefSeq" id="WP_105747454.1">
    <property type="nucleotide sequence ID" value="NZ_PVLQ01000013.1"/>
</dbReference>
<keyword evidence="5" id="KW-0997">Cell inner membrane</keyword>
<dbReference type="AlphaFoldDB" id="A0A2S9K739"/>
<evidence type="ECO:0000256" key="3">
    <source>
        <dbReference type="ARBA" id="ARBA00004744"/>
    </source>
</evidence>
<keyword evidence="7 10" id="KW-1133">Transmembrane helix</keyword>
<dbReference type="GO" id="GO:0006779">
    <property type="term" value="P:porphyrin-containing compound biosynthetic process"/>
    <property type="evidence" value="ECO:0007669"/>
    <property type="project" value="UniProtKB-KW"/>
</dbReference>
<dbReference type="Proteomes" id="UP000238589">
    <property type="component" value="Unassembled WGS sequence"/>
</dbReference>
<evidence type="ECO:0000256" key="1">
    <source>
        <dbReference type="ARBA" id="ARBA00002962"/>
    </source>
</evidence>
<comment type="subcellular location">
    <subcellularLocation>
        <location evidence="2">Cell inner membrane</location>
        <topology evidence="2">Multi-pass membrane protein</topology>
    </subcellularLocation>
</comment>
<evidence type="ECO:0000313" key="13">
    <source>
        <dbReference type="Proteomes" id="UP000238589"/>
    </source>
</evidence>
<dbReference type="GO" id="GO:0005886">
    <property type="term" value="C:plasma membrane"/>
    <property type="evidence" value="ECO:0007669"/>
    <property type="project" value="UniProtKB-SubCell"/>
</dbReference>
<evidence type="ECO:0000256" key="4">
    <source>
        <dbReference type="ARBA" id="ARBA00022475"/>
    </source>
</evidence>
<evidence type="ECO:0000256" key="8">
    <source>
        <dbReference type="ARBA" id="ARBA00023136"/>
    </source>
</evidence>
<dbReference type="UniPathway" id="UPA00252"/>
<feature type="domain" description="HemY N-terminal" evidence="11">
    <location>
        <begin position="28"/>
        <end position="144"/>
    </location>
</feature>
<dbReference type="InterPro" id="IPR005254">
    <property type="entry name" value="Heme_biosyn_assoc_TPR_pro"/>
</dbReference>
<accession>A0A2S9K739</accession>
<dbReference type="InterPro" id="IPR010817">
    <property type="entry name" value="HemY_N"/>
</dbReference>
<dbReference type="GO" id="GO:0042168">
    <property type="term" value="P:heme metabolic process"/>
    <property type="evidence" value="ECO:0007669"/>
    <property type="project" value="InterPro"/>
</dbReference>
<evidence type="ECO:0000256" key="7">
    <source>
        <dbReference type="ARBA" id="ARBA00022989"/>
    </source>
</evidence>